<reference evidence="1 2" key="1">
    <citation type="submission" date="2020-08" db="EMBL/GenBank/DDBJ databases">
        <title>Sequencing the genomes of 1000 actinobacteria strains.</title>
        <authorList>
            <person name="Klenk H.-P."/>
        </authorList>
    </citation>
    <scope>NUCLEOTIDE SEQUENCE [LARGE SCALE GENOMIC DNA]</scope>
    <source>
        <strain evidence="1 2">DSM 44786</strain>
    </source>
</reference>
<organism evidence="1 2">
    <name type="scientific">Kitasatospora gansuensis</name>
    <dbReference type="NCBI Taxonomy" id="258050"/>
    <lineage>
        <taxon>Bacteria</taxon>
        <taxon>Bacillati</taxon>
        <taxon>Actinomycetota</taxon>
        <taxon>Actinomycetes</taxon>
        <taxon>Kitasatosporales</taxon>
        <taxon>Streptomycetaceae</taxon>
        <taxon>Kitasatospora</taxon>
    </lineage>
</organism>
<sequence length="1116" mass="120261">MPHTADQLLRSLDPLAHPQVAPTVAAFARSLSDRQLDELLADLDRRGPFERRLAALAAVAGRRTEWLTERLTDPDPVVRGYALRSVRLLPVPDAAIAAAYGGASAVVRRQLAKAVLAGRRTALAERLVVELRSTWGEAEAARLLPACSAGFVARLLPELAHAVSSLGVLTRRHPTVLLDYAEQQLPGRTPELRSHWWQYHADGLAVTVDTHPERVLDLLERYGPAWLPSDLQRQLGALIAVDPGRVLRWLLAPERSAQPLPAGCARSVLRRLAQAQPTEPAALAALGRRWFEQRPGEFRLLLRELPPSRRAAFFDAATEGLDTEGFTAPELLPREHRWARARAEAKRLSAAGRDWRTVLPVLAQLPVAEARPELLAATRRPEAGDRAFAWPLLIANAGRSGDPAETARLLALCERLRNEQDPVRAPALTALAELHPRLFGPADVDALDRVLTDALEARDASYRTRQAVTKLAVGVLREHATEAGSPLLAWALAALERITGQLGNVDLGALHRTLRRGQEHQVLAALRPWLDSASAVADHRLLFALTRSLGDRAHGMPELQQLLEQALQHSDDAAFGTAARLWLSDPRSRDARVERILALEPSAVVLPPVEEVLTTRRTDLLDPLLAGQPPHGRFVKPGTRLRLPDLRYAARWLPRQQAAAARLTARAAADTTQAVHARAAAIRAARGIPLLGRQLALEYLDSAEVVLAEAALAALAWADDPARELPVLLARADGDRARVAVYAASRAARYAAPGQLAEQLGGLLTGGKVTTRKEAVRLAAGYLPPERAVELLRLAYLAPGQHPDVQAAVIAAGAGLLEREEIWALFGAAATDSPQTGTALLRTRPWQLAEAHRARFARLVGEVCRTDQPDAAVPALGQLATWARFAPEAADVLPALVTDLTNRQTWQAAVRTLTALAGNDLPHPLGGAAPGSVLHRTVTGLLASLRAGEFEALADRDLPARQRLTALVDGLPRPDQPWIRTNLAALAGLLAEQPAHRVDVLLGLVDPAAGTLSAQLRELAEVCADRPALAASAAARLSTRLGRDRLPDAPEQVRPVAEQLAADGGSATGLLAVGLLVGLGPQLGWPAEWRAVLRTLRRHPAPDVRDAALDVLTAAE</sequence>
<dbReference type="AlphaFoldDB" id="A0A7W7SGZ8"/>
<dbReference type="SUPFAM" id="SSF48371">
    <property type="entry name" value="ARM repeat"/>
    <property type="match status" value="1"/>
</dbReference>
<evidence type="ECO:0000313" key="2">
    <source>
        <dbReference type="Proteomes" id="UP000573327"/>
    </source>
</evidence>
<gene>
    <name evidence="1" type="ORF">F4556_005819</name>
</gene>
<protein>
    <submittedName>
        <fullName evidence="1">Uncharacterized protein</fullName>
    </submittedName>
</protein>
<keyword evidence="2" id="KW-1185">Reference proteome</keyword>
<proteinExistence type="predicted"/>
<comment type="caution">
    <text evidence="1">The sequence shown here is derived from an EMBL/GenBank/DDBJ whole genome shotgun (WGS) entry which is preliminary data.</text>
</comment>
<dbReference type="RefSeq" id="WP_184921335.1">
    <property type="nucleotide sequence ID" value="NZ_JACHJR010000001.1"/>
</dbReference>
<dbReference type="Proteomes" id="UP000573327">
    <property type="component" value="Unassembled WGS sequence"/>
</dbReference>
<name>A0A7W7SGZ8_9ACTN</name>
<dbReference type="InterPro" id="IPR016024">
    <property type="entry name" value="ARM-type_fold"/>
</dbReference>
<evidence type="ECO:0000313" key="1">
    <source>
        <dbReference type="EMBL" id="MBB4950284.1"/>
    </source>
</evidence>
<accession>A0A7W7SGZ8</accession>
<dbReference type="EMBL" id="JACHJR010000001">
    <property type="protein sequence ID" value="MBB4950284.1"/>
    <property type="molecule type" value="Genomic_DNA"/>
</dbReference>